<evidence type="ECO:0000259" key="3">
    <source>
        <dbReference type="PROSITE" id="PS50102"/>
    </source>
</evidence>
<proteinExistence type="predicted"/>
<name>A0AAD5INB3_ACENE</name>
<evidence type="ECO:0000313" key="5">
    <source>
        <dbReference type="Proteomes" id="UP001064489"/>
    </source>
</evidence>
<dbReference type="AlphaFoldDB" id="A0AAD5INB3"/>
<dbReference type="InterPro" id="IPR012677">
    <property type="entry name" value="Nucleotide-bd_a/b_plait_sf"/>
</dbReference>
<protein>
    <recommendedName>
        <fullName evidence="3">RRM domain-containing protein</fullName>
    </recommendedName>
</protein>
<sequence length="437" mass="48637">MLNTGTISLFESASLLSPNHTHFPLTGPLFTFTSKNALLFSSSQQIQQTHLCLRRRDNGILSSSSLCAPALNKKGKKGGTPVLEADGSDFDDYGDDDDNEVEEEDDVEDDDDDDDDDGEGMYLPLEEMKRWLENKPRGFGEDKVYDTSIEEKLLQEIEQTREAQIANVNKLKNDPLKTNPNKEKQKIKEPEVIPSGIRVRLVNLPKKKNIHRDLKSAFEDVRGIINISPAVSGNKKTKDPICKGFAFVDFKSEEDATRFIKVFSTQSIAFGKIQKQIKCEMMNSTSSKFVDEHSTDNSYNNVEVTASGLEKEPDVDSNVDYDTSDSWVEAASDGSDPDGELDSAKLEDIRENLEIVSVSELNGRDSKKPDKKSARDSSSSNQRKKILVIEKKQTAKGKVKKVPKLSVPGSSKRLNVKEKAVLTDVFLKYALTSNAES</sequence>
<feature type="domain" description="RRM" evidence="3">
    <location>
        <begin position="197"/>
        <end position="284"/>
    </location>
</feature>
<dbReference type="SUPFAM" id="SSF54928">
    <property type="entry name" value="RNA-binding domain, RBD"/>
    <property type="match status" value="1"/>
</dbReference>
<dbReference type="PROSITE" id="PS50102">
    <property type="entry name" value="RRM"/>
    <property type="match status" value="1"/>
</dbReference>
<organism evidence="4 5">
    <name type="scientific">Acer negundo</name>
    <name type="common">Box elder</name>
    <dbReference type="NCBI Taxonomy" id="4023"/>
    <lineage>
        <taxon>Eukaryota</taxon>
        <taxon>Viridiplantae</taxon>
        <taxon>Streptophyta</taxon>
        <taxon>Embryophyta</taxon>
        <taxon>Tracheophyta</taxon>
        <taxon>Spermatophyta</taxon>
        <taxon>Magnoliopsida</taxon>
        <taxon>eudicotyledons</taxon>
        <taxon>Gunneridae</taxon>
        <taxon>Pentapetalae</taxon>
        <taxon>rosids</taxon>
        <taxon>malvids</taxon>
        <taxon>Sapindales</taxon>
        <taxon>Sapindaceae</taxon>
        <taxon>Hippocastanoideae</taxon>
        <taxon>Acereae</taxon>
        <taxon>Acer</taxon>
    </lineage>
</organism>
<dbReference type="PANTHER" id="PTHR37200">
    <property type="entry name" value="RNA-BINDING (RRM/RBD/RNP MOTIFS) FAMILY PROTEIN"/>
    <property type="match status" value="1"/>
</dbReference>
<evidence type="ECO:0000313" key="4">
    <source>
        <dbReference type="EMBL" id="KAI9170443.1"/>
    </source>
</evidence>
<evidence type="ECO:0000256" key="1">
    <source>
        <dbReference type="PROSITE-ProRule" id="PRU00176"/>
    </source>
</evidence>
<keyword evidence="1" id="KW-0694">RNA-binding</keyword>
<dbReference type="EMBL" id="JAJSOW010000104">
    <property type="protein sequence ID" value="KAI9170443.1"/>
    <property type="molecule type" value="Genomic_DNA"/>
</dbReference>
<feature type="compositionally biased region" description="Basic and acidic residues" evidence="2">
    <location>
        <begin position="362"/>
        <end position="375"/>
    </location>
</feature>
<keyword evidence="5" id="KW-1185">Reference proteome</keyword>
<reference evidence="4" key="1">
    <citation type="journal article" date="2022" name="Plant J.">
        <title>Strategies of tolerance reflected in two North American maple genomes.</title>
        <authorList>
            <person name="McEvoy S.L."/>
            <person name="Sezen U.U."/>
            <person name="Trouern-Trend A."/>
            <person name="McMahon S.M."/>
            <person name="Schaberg P.G."/>
            <person name="Yang J."/>
            <person name="Wegrzyn J.L."/>
            <person name="Swenson N.G."/>
        </authorList>
    </citation>
    <scope>NUCLEOTIDE SEQUENCE</scope>
    <source>
        <strain evidence="4">91603</strain>
    </source>
</reference>
<evidence type="ECO:0000256" key="2">
    <source>
        <dbReference type="SAM" id="MobiDB-lite"/>
    </source>
</evidence>
<gene>
    <name evidence="4" type="ORF">LWI28_028086</name>
</gene>
<dbReference type="InterPro" id="IPR000504">
    <property type="entry name" value="RRM_dom"/>
</dbReference>
<dbReference type="Gene3D" id="3.30.70.330">
    <property type="match status" value="1"/>
</dbReference>
<dbReference type="InterPro" id="IPR035979">
    <property type="entry name" value="RBD_domain_sf"/>
</dbReference>
<dbReference type="CDD" id="cd00590">
    <property type="entry name" value="RRM_SF"/>
    <property type="match status" value="1"/>
</dbReference>
<feature type="region of interest" description="Disordered" evidence="2">
    <location>
        <begin position="359"/>
        <end position="389"/>
    </location>
</feature>
<feature type="compositionally biased region" description="Acidic residues" evidence="2">
    <location>
        <begin position="86"/>
        <end position="119"/>
    </location>
</feature>
<dbReference type="Proteomes" id="UP001064489">
    <property type="component" value="Chromosome 7"/>
</dbReference>
<comment type="caution">
    <text evidence="4">The sequence shown here is derived from an EMBL/GenBank/DDBJ whole genome shotgun (WGS) entry which is preliminary data.</text>
</comment>
<feature type="region of interest" description="Disordered" evidence="2">
    <location>
        <begin position="71"/>
        <end position="121"/>
    </location>
</feature>
<dbReference type="PANTHER" id="PTHR37200:SF1">
    <property type="entry name" value="RNA-BINDING (RRM_RBD_RNP MOTIFS) FAMILY PROTEIN"/>
    <property type="match status" value="1"/>
</dbReference>
<dbReference type="GO" id="GO:0003723">
    <property type="term" value="F:RNA binding"/>
    <property type="evidence" value="ECO:0007669"/>
    <property type="project" value="UniProtKB-UniRule"/>
</dbReference>
<accession>A0AAD5INB3</accession>
<reference evidence="4" key="2">
    <citation type="submission" date="2023-02" db="EMBL/GenBank/DDBJ databases">
        <authorList>
            <person name="Swenson N.G."/>
            <person name="Wegrzyn J.L."/>
            <person name="Mcevoy S.L."/>
        </authorList>
    </citation>
    <scope>NUCLEOTIDE SEQUENCE</scope>
    <source>
        <strain evidence="4">91603</strain>
        <tissue evidence="4">Leaf</tissue>
    </source>
</reference>